<dbReference type="PRINTS" id="PR00260">
    <property type="entry name" value="CHEMTRNSDUCR"/>
</dbReference>
<dbReference type="Gene3D" id="1.10.287.950">
    <property type="entry name" value="Methyl-accepting chemotaxis protein"/>
    <property type="match status" value="1"/>
</dbReference>
<protein>
    <submittedName>
        <fullName evidence="9">Chemotaxis methyl-accepting receptor protein</fullName>
    </submittedName>
</protein>
<feature type="domain" description="Methyl-accepting transducer" evidence="8">
    <location>
        <begin position="360"/>
        <end position="589"/>
    </location>
</feature>
<comment type="subcellular location">
    <subcellularLocation>
        <location evidence="1">Membrane</location>
    </subcellularLocation>
</comment>
<reference evidence="9" key="2">
    <citation type="submission" date="2014-03" db="EMBL/GenBank/DDBJ databases">
        <title>Candidatus Competibacter-lineage genomes retrieved from metagenomes reveal functional metabolic diversity.</title>
        <authorList>
            <person name="McIlroy S.J."/>
            <person name="Albertsen M."/>
            <person name="Andresen E.K."/>
            <person name="Saunders A.M."/>
            <person name="Kristiansen R."/>
            <person name="Stokholm-Bjerregaard M."/>
            <person name="Nielsen K.L."/>
            <person name="Nielsen P.H."/>
        </authorList>
    </citation>
    <scope>NUCLEOTIDE SEQUENCE</scope>
    <source>
        <strain evidence="9">Run_A_D11</strain>
    </source>
</reference>
<comment type="similarity">
    <text evidence="4">Belongs to the methyl-accepting chemotaxis (MCP) protein family.</text>
</comment>
<dbReference type="InterPro" id="IPR004089">
    <property type="entry name" value="MCPsignal_dom"/>
</dbReference>
<reference evidence="9" key="1">
    <citation type="submission" date="2013-07" db="EMBL/GenBank/DDBJ databases">
        <authorList>
            <person name="McIlroy S."/>
        </authorList>
    </citation>
    <scope>NUCLEOTIDE SEQUENCE [LARGE SCALE GENOMIC DNA]</scope>
    <source>
        <strain evidence="9">Run_A_D11</strain>
    </source>
</reference>
<dbReference type="GO" id="GO:0006935">
    <property type="term" value="P:chemotaxis"/>
    <property type="evidence" value="ECO:0007669"/>
    <property type="project" value="InterPro"/>
</dbReference>
<dbReference type="FunFam" id="1.10.287.950:FF:000001">
    <property type="entry name" value="Methyl-accepting chemotaxis sensory transducer"/>
    <property type="match status" value="1"/>
</dbReference>
<feature type="region of interest" description="Disordered" evidence="6">
    <location>
        <begin position="610"/>
        <end position="676"/>
    </location>
</feature>
<comment type="caution">
    <text evidence="9">The sequence shown here is derived from an EMBL/GenBank/DDBJ whole genome shotgun (WGS) entry which is preliminary data.</text>
</comment>
<dbReference type="GO" id="GO:0005886">
    <property type="term" value="C:plasma membrane"/>
    <property type="evidence" value="ECO:0007669"/>
    <property type="project" value="TreeGrafter"/>
</dbReference>
<dbReference type="STRING" id="1400863.BN873_10028"/>
<evidence type="ECO:0000256" key="1">
    <source>
        <dbReference type="ARBA" id="ARBA00004370"/>
    </source>
</evidence>
<keyword evidence="7" id="KW-0472">Membrane</keyword>
<feature type="transmembrane region" description="Helical" evidence="7">
    <location>
        <begin position="15"/>
        <end position="36"/>
    </location>
</feature>
<evidence type="ECO:0000259" key="8">
    <source>
        <dbReference type="PROSITE" id="PS50111"/>
    </source>
</evidence>
<dbReference type="PANTHER" id="PTHR43531:SF14">
    <property type="entry name" value="METHYL-ACCEPTING CHEMOTAXIS PROTEIN I-RELATED"/>
    <property type="match status" value="1"/>
</dbReference>
<evidence type="ECO:0000256" key="5">
    <source>
        <dbReference type="PROSITE-ProRule" id="PRU00284"/>
    </source>
</evidence>
<dbReference type="EMBL" id="CBTJ020000001">
    <property type="protein sequence ID" value="CDI00772.1"/>
    <property type="molecule type" value="Genomic_DNA"/>
</dbReference>
<dbReference type="PROSITE" id="PS50111">
    <property type="entry name" value="CHEMOTAXIS_TRANSDUC_2"/>
    <property type="match status" value="1"/>
</dbReference>
<evidence type="ECO:0000313" key="10">
    <source>
        <dbReference type="Proteomes" id="UP000035760"/>
    </source>
</evidence>
<gene>
    <name evidence="9" type="ORF">BN873_10028</name>
</gene>
<evidence type="ECO:0000256" key="2">
    <source>
        <dbReference type="ARBA" id="ARBA00022481"/>
    </source>
</evidence>
<keyword evidence="7" id="KW-1133">Transmembrane helix</keyword>
<proteinExistence type="inferred from homology"/>
<feature type="transmembrane region" description="Helical" evidence="7">
    <location>
        <begin position="277"/>
        <end position="298"/>
    </location>
</feature>
<dbReference type="SUPFAM" id="SSF58104">
    <property type="entry name" value="Methyl-accepting chemotaxis protein (MCP) signaling domain"/>
    <property type="match status" value="1"/>
</dbReference>
<keyword evidence="3 5" id="KW-0807">Transducer</keyword>
<dbReference type="InterPro" id="IPR051310">
    <property type="entry name" value="MCP_chemotaxis"/>
</dbReference>
<dbReference type="PANTHER" id="PTHR43531">
    <property type="entry name" value="PROTEIN ICFG"/>
    <property type="match status" value="1"/>
</dbReference>
<keyword evidence="7" id="KW-0812">Transmembrane</keyword>
<evidence type="ECO:0000313" key="9">
    <source>
        <dbReference type="EMBL" id="CDI00772.1"/>
    </source>
</evidence>
<name>W6M017_9GAMM</name>
<dbReference type="RefSeq" id="WP_053085184.1">
    <property type="nucleotide sequence ID" value="NZ_CBTJ020000001.1"/>
</dbReference>
<dbReference type="InterPro" id="IPR004090">
    <property type="entry name" value="Chemotax_Me-accpt_rcpt"/>
</dbReference>
<dbReference type="GO" id="GO:0007165">
    <property type="term" value="P:signal transduction"/>
    <property type="evidence" value="ECO:0007669"/>
    <property type="project" value="UniProtKB-KW"/>
</dbReference>
<evidence type="ECO:0000256" key="3">
    <source>
        <dbReference type="ARBA" id="ARBA00023224"/>
    </source>
</evidence>
<keyword evidence="9" id="KW-0675">Receptor</keyword>
<dbReference type="Pfam" id="PF00015">
    <property type="entry name" value="MCPsignal"/>
    <property type="match status" value="1"/>
</dbReference>
<keyword evidence="10" id="KW-1185">Reference proteome</keyword>
<dbReference type="SMART" id="SM00283">
    <property type="entry name" value="MA"/>
    <property type="match status" value="1"/>
</dbReference>
<organism evidence="9 10">
    <name type="scientific">Candidatus Competibacter denitrificans Run_A_D11</name>
    <dbReference type="NCBI Taxonomy" id="1400863"/>
    <lineage>
        <taxon>Bacteria</taxon>
        <taxon>Pseudomonadati</taxon>
        <taxon>Pseudomonadota</taxon>
        <taxon>Gammaproteobacteria</taxon>
        <taxon>Candidatus Competibacteraceae</taxon>
        <taxon>Candidatus Competibacter</taxon>
    </lineage>
</organism>
<dbReference type="AlphaFoldDB" id="W6M017"/>
<accession>W6M017</accession>
<evidence type="ECO:0000256" key="7">
    <source>
        <dbReference type="SAM" id="Phobius"/>
    </source>
</evidence>
<sequence length="676" mass="72552">MNTNWFSGLKLGLKLQITTLLLAIALSIFGFFYLNIQSQIAFQNNQISEIQKQSASTTEYLTTVLGFLGEVINIDSLVTARKKFEEKVNALAIEETKRIENNVSKGDILIKRNNELFSEVEKLTESSITASNKFINEMSVRLADAATEKEVTKLERLVIAGASLNSNSNHIIQKKFLEIKLGRGKPDQLIELLDQSIKNAEKDVENLKGTPFENLVVQARQNNLRIKEIGLEYISNIALLQKLRSETESTRLAVTETLLQRAGDSIKTAFSSISSSLTLQLLILGSLILLVALIQAGLARSIGQSMTILTEQIEQMAKGKIVRIAEEKLLKREDEIGKATSALDTFVNMFGGVIATVQTTTGTVNSAAAEIARGSGDLAQRTEEQASALEETASSMEELTGTVKQSAENAGQANRLAGAARAQAEQGGQVVEQAVAAMGAIHQSSKKIADIIGVIDEIAFQTNLLALNAAVEAARAGEQGRGFAVVAGEVRKLAQRSADAAKEIKALITDSVAKVEGGGQLVERSGQTLQEIVVSVKKVSDIVAEMAAASREQASGIEQVNRAILQMDQTTQQNAALVEQTAAASHAMGEQAQHLQQLMAFFKLDDKATSGTPNTASKAVLPQAATATSPSAKARSDLRPVPGVASRPSNPKPRPATRPAPAEKKTATAPEEWEEF</sequence>
<keyword evidence="2" id="KW-0488">Methylation</keyword>
<dbReference type="GO" id="GO:0004888">
    <property type="term" value="F:transmembrane signaling receptor activity"/>
    <property type="evidence" value="ECO:0007669"/>
    <property type="project" value="InterPro"/>
</dbReference>
<evidence type="ECO:0000256" key="4">
    <source>
        <dbReference type="ARBA" id="ARBA00029447"/>
    </source>
</evidence>
<evidence type="ECO:0000256" key="6">
    <source>
        <dbReference type="SAM" id="MobiDB-lite"/>
    </source>
</evidence>
<dbReference type="Proteomes" id="UP000035760">
    <property type="component" value="Unassembled WGS sequence"/>
</dbReference>
<dbReference type="CDD" id="cd11386">
    <property type="entry name" value="MCP_signal"/>
    <property type="match status" value="1"/>
</dbReference>